<dbReference type="InterPro" id="IPR009003">
    <property type="entry name" value="Peptidase_S1_PA"/>
</dbReference>
<accession>A0A8S9XW08</accession>
<reference evidence="1" key="1">
    <citation type="journal article" date="2021" name="Mol. Ecol. Resour.">
        <title>Apolygus lucorum genome provides insights into omnivorousness and mesophyll feeding.</title>
        <authorList>
            <person name="Liu Y."/>
            <person name="Liu H."/>
            <person name="Wang H."/>
            <person name="Huang T."/>
            <person name="Liu B."/>
            <person name="Yang B."/>
            <person name="Yin L."/>
            <person name="Li B."/>
            <person name="Zhang Y."/>
            <person name="Zhang S."/>
            <person name="Jiang F."/>
            <person name="Zhang X."/>
            <person name="Ren Y."/>
            <person name="Wang B."/>
            <person name="Wang S."/>
            <person name="Lu Y."/>
            <person name="Wu K."/>
            <person name="Fan W."/>
            <person name="Wang G."/>
        </authorList>
    </citation>
    <scope>NUCLEOTIDE SEQUENCE</scope>
    <source>
        <strain evidence="1">12Hb</strain>
    </source>
</reference>
<protein>
    <recommendedName>
        <fullName evidence="3">Peptidase S1 domain-containing protein</fullName>
    </recommendedName>
</protein>
<dbReference type="AlphaFoldDB" id="A0A8S9XW08"/>
<dbReference type="SUPFAM" id="SSF50494">
    <property type="entry name" value="Trypsin-like serine proteases"/>
    <property type="match status" value="1"/>
</dbReference>
<comment type="caution">
    <text evidence="1">The sequence shown here is derived from an EMBL/GenBank/DDBJ whole genome shotgun (WGS) entry which is preliminary data.</text>
</comment>
<organism evidence="1 2">
    <name type="scientific">Apolygus lucorum</name>
    <name type="common">Small green plant bug</name>
    <name type="synonym">Lygocoris lucorum</name>
    <dbReference type="NCBI Taxonomy" id="248454"/>
    <lineage>
        <taxon>Eukaryota</taxon>
        <taxon>Metazoa</taxon>
        <taxon>Ecdysozoa</taxon>
        <taxon>Arthropoda</taxon>
        <taxon>Hexapoda</taxon>
        <taxon>Insecta</taxon>
        <taxon>Pterygota</taxon>
        <taxon>Neoptera</taxon>
        <taxon>Paraneoptera</taxon>
        <taxon>Hemiptera</taxon>
        <taxon>Heteroptera</taxon>
        <taxon>Panheteroptera</taxon>
        <taxon>Cimicomorpha</taxon>
        <taxon>Miridae</taxon>
        <taxon>Mirini</taxon>
        <taxon>Apolygus</taxon>
    </lineage>
</organism>
<evidence type="ECO:0008006" key="3">
    <source>
        <dbReference type="Google" id="ProtNLM"/>
    </source>
</evidence>
<gene>
    <name evidence="1" type="ORF">GE061_010483</name>
</gene>
<proteinExistence type="predicted"/>
<sequence>MKVVVVSVSNMNQVIIPGRKPRYYNEISALSVIAGNSNVDPDQYETPPPGVQHVKVYAFCTETSTITGENDAEYDLTQYLKFRVFDGAPKINIGFLETYNALQWSDQVKPMHLGFEPSLLPAKTEELVNILENPILPVKACRIGGWKAGSSRKVFHTVLYVPKDLCRTAYCGYNINACFDFLKASSHHEVCFKSAYWGGPCAKDTGSALFCTFFDGGNVFAILTTSINCEMENLPCVYTTMNQVILQYKNVFGL</sequence>
<name>A0A8S9XW08_APOLU</name>
<dbReference type="EMBL" id="WIXP02000003">
    <property type="protein sequence ID" value="KAF6212774.1"/>
    <property type="molecule type" value="Genomic_DNA"/>
</dbReference>
<evidence type="ECO:0000313" key="2">
    <source>
        <dbReference type="Proteomes" id="UP000466442"/>
    </source>
</evidence>
<evidence type="ECO:0000313" key="1">
    <source>
        <dbReference type="EMBL" id="KAF6212774.1"/>
    </source>
</evidence>
<dbReference type="InterPro" id="IPR043504">
    <property type="entry name" value="Peptidase_S1_PA_chymotrypsin"/>
</dbReference>
<keyword evidence="2" id="KW-1185">Reference proteome</keyword>
<dbReference type="Proteomes" id="UP000466442">
    <property type="component" value="Unassembled WGS sequence"/>
</dbReference>
<dbReference type="Gene3D" id="2.40.10.10">
    <property type="entry name" value="Trypsin-like serine proteases"/>
    <property type="match status" value="1"/>
</dbReference>